<dbReference type="InterPro" id="IPR054422">
    <property type="entry name" value="TetR-like_HI_0893_C"/>
</dbReference>
<feature type="domain" description="HTH tetR-type" evidence="3">
    <location>
        <begin position="13"/>
        <end position="73"/>
    </location>
</feature>
<keyword evidence="1 2" id="KW-0238">DNA-binding</keyword>
<organism evidence="4 5">
    <name type="scientific">Lacinutrix neustonica</name>
    <dbReference type="NCBI Taxonomy" id="2980107"/>
    <lineage>
        <taxon>Bacteria</taxon>
        <taxon>Pseudomonadati</taxon>
        <taxon>Bacteroidota</taxon>
        <taxon>Flavobacteriia</taxon>
        <taxon>Flavobacteriales</taxon>
        <taxon>Flavobacteriaceae</taxon>
        <taxon>Lacinutrix</taxon>
    </lineage>
</organism>
<dbReference type="Pfam" id="PF22604">
    <property type="entry name" value="TetR_HI_0893_C"/>
    <property type="match status" value="1"/>
</dbReference>
<dbReference type="AlphaFoldDB" id="A0A9E8MUU7"/>
<dbReference type="InterPro" id="IPR001647">
    <property type="entry name" value="HTH_TetR"/>
</dbReference>
<dbReference type="GO" id="GO:0003677">
    <property type="term" value="F:DNA binding"/>
    <property type="evidence" value="ECO:0007669"/>
    <property type="project" value="UniProtKB-UniRule"/>
</dbReference>
<dbReference type="SUPFAM" id="SSF46689">
    <property type="entry name" value="Homeodomain-like"/>
    <property type="match status" value="1"/>
</dbReference>
<sequence length="196" mass="22423">MLKTAPIGVVDKMDKKKRIILTMLELVVEQGVHATPMSQVAKEAGVAVGTIYHYFKNKEEIIEEIYIMICQDFGIVLIANVPNDDFKEQFAVIWHNLYNYFIGNPMAFKFMEFVGVPPIINAEIRLKSVKHFTNIRDLFLAAIIKKEIKDANLRLVLQMSFGNVISAARLKFKAELPMNEEQIEDALQMSWNCIKA</sequence>
<dbReference type="PANTHER" id="PTHR43479">
    <property type="entry name" value="ACREF/ENVCD OPERON REPRESSOR-RELATED"/>
    <property type="match status" value="1"/>
</dbReference>
<dbReference type="Gene3D" id="1.10.357.10">
    <property type="entry name" value="Tetracycline Repressor, domain 2"/>
    <property type="match status" value="1"/>
</dbReference>
<evidence type="ECO:0000313" key="5">
    <source>
        <dbReference type="Proteomes" id="UP001164705"/>
    </source>
</evidence>
<dbReference type="KEGG" id="lnu:N7U66_15855"/>
<dbReference type="InterPro" id="IPR009057">
    <property type="entry name" value="Homeodomain-like_sf"/>
</dbReference>
<accession>A0A9E8MUU7</accession>
<keyword evidence="5" id="KW-1185">Reference proteome</keyword>
<protein>
    <submittedName>
        <fullName evidence="4">TetR/AcrR family transcriptional regulator</fullName>
    </submittedName>
</protein>
<evidence type="ECO:0000256" key="1">
    <source>
        <dbReference type="ARBA" id="ARBA00023125"/>
    </source>
</evidence>
<evidence type="ECO:0000259" key="3">
    <source>
        <dbReference type="PROSITE" id="PS50977"/>
    </source>
</evidence>
<dbReference type="PROSITE" id="PS50977">
    <property type="entry name" value="HTH_TETR_2"/>
    <property type="match status" value="1"/>
</dbReference>
<evidence type="ECO:0000256" key="2">
    <source>
        <dbReference type="PROSITE-ProRule" id="PRU00335"/>
    </source>
</evidence>
<dbReference type="EMBL" id="CP113088">
    <property type="protein sequence ID" value="WAC01471.1"/>
    <property type="molecule type" value="Genomic_DNA"/>
</dbReference>
<name>A0A9E8MUU7_9FLAO</name>
<reference evidence="4" key="1">
    <citation type="submission" date="2022-11" db="EMBL/GenBank/DDBJ databases">
        <title>Lacinutrix neustonica HL-RS19T sp. nov., isolated from the surface microlayer sample of brackish Lake Shihwa.</title>
        <authorList>
            <person name="Choi J.Y."/>
            <person name="Hwang C.Y."/>
        </authorList>
    </citation>
    <scope>NUCLEOTIDE SEQUENCE</scope>
    <source>
        <strain evidence="4">HL-RS19</strain>
    </source>
</reference>
<dbReference type="InterPro" id="IPR050624">
    <property type="entry name" value="HTH-type_Tx_Regulator"/>
</dbReference>
<dbReference type="Proteomes" id="UP001164705">
    <property type="component" value="Chromosome"/>
</dbReference>
<evidence type="ECO:0000313" key="4">
    <source>
        <dbReference type="EMBL" id="WAC01471.1"/>
    </source>
</evidence>
<dbReference type="RefSeq" id="WP_267676084.1">
    <property type="nucleotide sequence ID" value="NZ_CP113088.1"/>
</dbReference>
<gene>
    <name evidence="4" type="ORF">N7U66_15855</name>
</gene>
<dbReference type="PRINTS" id="PR00455">
    <property type="entry name" value="HTHTETR"/>
</dbReference>
<proteinExistence type="predicted"/>
<dbReference type="PANTHER" id="PTHR43479:SF11">
    <property type="entry name" value="ACREF_ENVCD OPERON REPRESSOR-RELATED"/>
    <property type="match status" value="1"/>
</dbReference>
<feature type="DNA-binding region" description="H-T-H motif" evidence="2">
    <location>
        <begin position="36"/>
        <end position="55"/>
    </location>
</feature>
<dbReference type="Pfam" id="PF00440">
    <property type="entry name" value="TetR_N"/>
    <property type="match status" value="1"/>
</dbReference>